<evidence type="ECO:0000256" key="1">
    <source>
        <dbReference type="SAM" id="MobiDB-lite"/>
    </source>
</evidence>
<comment type="caution">
    <text evidence="2">The sequence shown here is derived from an EMBL/GenBank/DDBJ whole genome shotgun (WGS) entry which is preliminary data.</text>
</comment>
<feature type="compositionally biased region" description="Low complexity" evidence="1">
    <location>
        <begin position="389"/>
        <end position="400"/>
    </location>
</feature>
<keyword evidence="3" id="KW-1185">Reference proteome</keyword>
<evidence type="ECO:0000313" key="3">
    <source>
        <dbReference type="Proteomes" id="UP000073492"/>
    </source>
</evidence>
<feature type="compositionally biased region" description="Basic and acidic residues" evidence="1">
    <location>
        <begin position="333"/>
        <end position="358"/>
    </location>
</feature>
<gene>
    <name evidence="2" type="ORF">AC579_1086</name>
</gene>
<dbReference type="OrthoDB" id="10561634at2759"/>
<feature type="compositionally biased region" description="Polar residues" evidence="1">
    <location>
        <begin position="171"/>
        <end position="181"/>
    </location>
</feature>
<feature type="region of interest" description="Disordered" evidence="1">
    <location>
        <begin position="205"/>
        <end position="240"/>
    </location>
</feature>
<accession>A0A139H862</accession>
<dbReference type="STRING" id="113226.A0A139H862"/>
<reference evidence="2 3" key="1">
    <citation type="submission" date="2015-07" db="EMBL/GenBank/DDBJ databases">
        <title>Comparative genomics of the Sigatoka disease complex on banana suggests a link between parallel evolutionary changes in Pseudocercospora fijiensis and Pseudocercospora eumusae and increased virulence on the banana host.</title>
        <authorList>
            <person name="Chang T.-C."/>
            <person name="Salvucci A."/>
            <person name="Crous P.W."/>
            <person name="Stergiopoulos I."/>
        </authorList>
    </citation>
    <scope>NUCLEOTIDE SEQUENCE [LARGE SCALE GENOMIC DNA]</scope>
    <source>
        <strain evidence="2 3">CBS 116634</strain>
    </source>
</reference>
<name>A0A139H862_9PEZI</name>
<proteinExistence type="predicted"/>
<organism evidence="2 3">
    <name type="scientific">Pseudocercospora musae</name>
    <dbReference type="NCBI Taxonomy" id="113226"/>
    <lineage>
        <taxon>Eukaryota</taxon>
        <taxon>Fungi</taxon>
        <taxon>Dikarya</taxon>
        <taxon>Ascomycota</taxon>
        <taxon>Pezizomycotina</taxon>
        <taxon>Dothideomycetes</taxon>
        <taxon>Dothideomycetidae</taxon>
        <taxon>Mycosphaerellales</taxon>
        <taxon>Mycosphaerellaceae</taxon>
        <taxon>Pseudocercospora</taxon>
    </lineage>
</organism>
<protein>
    <submittedName>
        <fullName evidence="2">Uncharacterized protein</fullName>
    </submittedName>
</protein>
<feature type="compositionally biased region" description="Acidic residues" evidence="1">
    <location>
        <begin position="227"/>
        <end position="237"/>
    </location>
</feature>
<sequence>MPCNYKAPLSQAAFEELCLALSGSGAYINDITGAELNDLYDALVWSPPLPHMPAEEERNKRNLLAWILRNHPELSNPSQKMPTKAILHSSMQERISDDNTLASGPPIHEGIGHLAQDANHAQHIGPRQNADILGSNREKIQRASAQLTRVTADHSQTRQPLCPPVRKSTRRQPQASLQSVSAPGAVRPALSADAMDTLMQDVACKTLPASPTPPKRSSRKSMPLFVQEDEGSSEDELASSWLSESAQNGVVCQHRPQDLPSPSDTEDDAHFSDYCNREFAAATSANGPGIARDNTINNYINIGKEAGEGAATTPFSSSKRQAVKKHNTTILSTKEHPSNKNTDNKNTDNKNTDNKNTDVTKQTIRPSFIKQRPTNNIQIPTSSIKKVATESTTAGAAAAHQGDDDASSPKAEILQALSEALDHNTAKLREVCLAKNLDGAVNTLATMMSLVVMVRDSGFEVAKE</sequence>
<dbReference type="Proteomes" id="UP000073492">
    <property type="component" value="Unassembled WGS sequence"/>
</dbReference>
<feature type="region of interest" description="Disordered" evidence="1">
    <location>
        <begin position="309"/>
        <end position="372"/>
    </location>
</feature>
<feature type="region of interest" description="Disordered" evidence="1">
    <location>
        <begin position="388"/>
        <end position="407"/>
    </location>
</feature>
<evidence type="ECO:0000313" key="2">
    <source>
        <dbReference type="EMBL" id="KXS98614.1"/>
    </source>
</evidence>
<dbReference type="EMBL" id="LFZO01000739">
    <property type="protein sequence ID" value="KXS98614.1"/>
    <property type="molecule type" value="Genomic_DNA"/>
</dbReference>
<feature type="region of interest" description="Disordered" evidence="1">
    <location>
        <begin position="148"/>
        <end position="184"/>
    </location>
</feature>
<dbReference type="AlphaFoldDB" id="A0A139H862"/>